<dbReference type="Gene3D" id="3.30.930.10">
    <property type="entry name" value="Bira Bifunctional Protein, Domain 2"/>
    <property type="match status" value="1"/>
</dbReference>
<reference evidence="1 2" key="1">
    <citation type="submission" date="2022-06" db="EMBL/GenBank/DDBJ databases">
        <title>Isolation of gut microbiota from human fecal samples.</title>
        <authorList>
            <person name="Pamer E.G."/>
            <person name="Barat B."/>
            <person name="Waligurski E."/>
            <person name="Medina S."/>
            <person name="Paddock L."/>
            <person name="Mostad J."/>
        </authorList>
    </citation>
    <scope>NUCLEOTIDE SEQUENCE [LARGE SCALE GENOMIC DNA]</scope>
    <source>
        <strain evidence="1 2">DFI.7.95</strain>
    </source>
</reference>
<dbReference type="Proteomes" id="UP001524478">
    <property type="component" value="Unassembled WGS sequence"/>
</dbReference>
<accession>A0ABT1SF34</accession>
<evidence type="ECO:0000313" key="2">
    <source>
        <dbReference type="Proteomes" id="UP001524478"/>
    </source>
</evidence>
<protein>
    <submittedName>
        <fullName evidence="1">Uncharacterized protein</fullName>
    </submittedName>
</protein>
<dbReference type="SUPFAM" id="SSF142913">
    <property type="entry name" value="YktB/PF0168-like"/>
    <property type="match status" value="1"/>
</dbReference>
<sequence>MNLKRIEQLNNIFQPLHRKFKELKLILKDYDFNYYNAGWYNMHSIKYNDDFIEEYFPIPVVSVEGVGDIGINLDHIFIETRISKEKAEKNFILQ</sequence>
<dbReference type="RefSeq" id="WP_256312688.1">
    <property type="nucleotide sequence ID" value="NZ_JANGAC010000018.1"/>
</dbReference>
<keyword evidence="2" id="KW-1185">Reference proteome</keyword>
<comment type="caution">
    <text evidence="1">The sequence shown here is derived from an EMBL/GenBank/DDBJ whole genome shotgun (WGS) entry which is preliminary data.</text>
</comment>
<proteinExistence type="predicted"/>
<dbReference type="EMBL" id="JANGAC010000018">
    <property type="protein sequence ID" value="MCQ4925107.1"/>
    <property type="molecule type" value="Genomic_DNA"/>
</dbReference>
<organism evidence="1 2">
    <name type="scientific">Tissierella carlieri</name>
    <dbReference type="NCBI Taxonomy" id="689904"/>
    <lineage>
        <taxon>Bacteria</taxon>
        <taxon>Bacillati</taxon>
        <taxon>Bacillota</taxon>
        <taxon>Tissierellia</taxon>
        <taxon>Tissierellales</taxon>
        <taxon>Tissierellaceae</taxon>
        <taxon>Tissierella</taxon>
    </lineage>
</organism>
<gene>
    <name evidence="1" type="ORF">NE686_18540</name>
</gene>
<evidence type="ECO:0000313" key="1">
    <source>
        <dbReference type="EMBL" id="MCQ4925107.1"/>
    </source>
</evidence>
<dbReference type="InterPro" id="IPR045864">
    <property type="entry name" value="aa-tRNA-synth_II/BPL/LPL"/>
</dbReference>
<name>A0ABT1SF34_9FIRM</name>